<evidence type="ECO:0000256" key="2">
    <source>
        <dbReference type="ARBA" id="ARBA00023242"/>
    </source>
</evidence>
<dbReference type="InterPro" id="IPR039776">
    <property type="entry name" value="Pds5"/>
</dbReference>
<dbReference type="AlphaFoldDB" id="A0AA38GFD7"/>
<organism evidence="3 4">
    <name type="scientific">Taxus chinensis</name>
    <name type="common">Chinese yew</name>
    <name type="synonym">Taxus wallichiana var. chinensis</name>
    <dbReference type="NCBI Taxonomy" id="29808"/>
    <lineage>
        <taxon>Eukaryota</taxon>
        <taxon>Viridiplantae</taxon>
        <taxon>Streptophyta</taxon>
        <taxon>Embryophyta</taxon>
        <taxon>Tracheophyta</taxon>
        <taxon>Spermatophyta</taxon>
        <taxon>Pinopsida</taxon>
        <taxon>Pinidae</taxon>
        <taxon>Conifers II</taxon>
        <taxon>Cupressales</taxon>
        <taxon>Taxaceae</taxon>
        <taxon>Taxus</taxon>
    </lineage>
</organism>
<evidence type="ECO:0000313" key="3">
    <source>
        <dbReference type="EMBL" id="KAH9322286.1"/>
    </source>
</evidence>
<dbReference type="EMBL" id="JAHRHJ020000003">
    <property type="protein sequence ID" value="KAH9322286.1"/>
    <property type="molecule type" value="Genomic_DNA"/>
</dbReference>
<gene>
    <name evidence="3" type="ORF">KI387_016925</name>
</gene>
<proteinExistence type="predicted"/>
<dbReference type="Pfam" id="PF20168">
    <property type="entry name" value="PDS5"/>
    <property type="match status" value="2"/>
</dbReference>
<sequence>NMKARFQKLGRALKHLPPSKDELLKILEEAASCLATIEQDDYGSMLLARDSLVMQLAKHELLDHKDGEVKIMVIFCISEVIRITAPKLSYCDAIMEDIFEVMVGSFQGLWEVRCVIMMDLECNDLISHMLEVFFDVICNDRAQEIMISMQVIMSLILNEYESPPTQLLSMLEEGLGQEASCVAHTLAQGVLEQCSSKVKTLIFQ</sequence>
<feature type="non-terminal residue" evidence="3">
    <location>
        <position position="1"/>
    </location>
</feature>
<protein>
    <submittedName>
        <fullName evidence="3">Uncharacterized protein</fullName>
    </submittedName>
</protein>
<dbReference type="PANTHER" id="PTHR12663:SF0">
    <property type="entry name" value="PRECOCIOUS DISSOCIATION OF SISTERS 5, ISOFORM A"/>
    <property type="match status" value="1"/>
</dbReference>
<dbReference type="GO" id="GO:0007064">
    <property type="term" value="P:mitotic sister chromatid cohesion"/>
    <property type="evidence" value="ECO:0007669"/>
    <property type="project" value="InterPro"/>
</dbReference>
<dbReference type="Proteomes" id="UP000824469">
    <property type="component" value="Unassembled WGS sequence"/>
</dbReference>
<accession>A0AA38GFD7</accession>
<evidence type="ECO:0000313" key="4">
    <source>
        <dbReference type="Proteomes" id="UP000824469"/>
    </source>
</evidence>
<name>A0AA38GFD7_TAXCH</name>
<dbReference type="GO" id="GO:0006281">
    <property type="term" value="P:DNA repair"/>
    <property type="evidence" value="ECO:0007669"/>
    <property type="project" value="TreeGrafter"/>
</dbReference>
<comment type="caution">
    <text evidence="3">The sequence shown here is derived from an EMBL/GenBank/DDBJ whole genome shotgun (WGS) entry which is preliminary data.</text>
</comment>
<reference evidence="3 4" key="1">
    <citation type="journal article" date="2021" name="Nat. Plants">
        <title>The Taxus genome provides insights into paclitaxel biosynthesis.</title>
        <authorList>
            <person name="Xiong X."/>
            <person name="Gou J."/>
            <person name="Liao Q."/>
            <person name="Li Y."/>
            <person name="Zhou Q."/>
            <person name="Bi G."/>
            <person name="Li C."/>
            <person name="Du R."/>
            <person name="Wang X."/>
            <person name="Sun T."/>
            <person name="Guo L."/>
            <person name="Liang H."/>
            <person name="Lu P."/>
            <person name="Wu Y."/>
            <person name="Zhang Z."/>
            <person name="Ro D.K."/>
            <person name="Shang Y."/>
            <person name="Huang S."/>
            <person name="Yan J."/>
        </authorList>
    </citation>
    <scope>NUCLEOTIDE SEQUENCE [LARGE SCALE GENOMIC DNA]</scope>
    <source>
        <strain evidence="3">Ta-2019</strain>
    </source>
</reference>
<feature type="non-terminal residue" evidence="3">
    <location>
        <position position="204"/>
    </location>
</feature>
<keyword evidence="2" id="KW-0539">Nucleus</keyword>
<dbReference type="GO" id="GO:0000785">
    <property type="term" value="C:chromatin"/>
    <property type="evidence" value="ECO:0007669"/>
    <property type="project" value="TreeGrafter"/>
</dbReference>
<dbReference type="GO" id="GO:0005634">
    <property type="term" value="C:nucleus"/>
    <property type="evidence" value="ECO:0007669"/>
    <property type="project" value="UniProtKB-SubCell"/>
</dbReference>
<keyword evidence="4" id="KW-1185">Reference proteome</keyword>
<evidence type="ECO:0000256" key="1">
    <source>
        <dbReference type="ARBA" id="ARBA00004123"/>
    </source>
</evidence>
<dbReference type="PANTHER" id="PTHR12663">
    <property type="entry name" value="ANDROGEN INDUCED INHIBITOR OF PROLIFERATION AS3 / PDS5-RELATED"/>
    <property type="match status" value="1"/>
</dbReference>
<comment type="subcellular location">
    <subcellularLocation>
        <location evidence="1">Nucleus</location>
    </subcellularLocation>
</comment>